<gene>
    <name evidence="5 8" type="primary">QTRT2</name>
</gene>
<dbReference type="Gene3D" id="3.20.20.105">
    <property type="entry name" value="Queuine tRNA-ribosyltransferase-like"/>
    <property type="match status" value="1"/>
</dbReference>
<sequence>MTPSLRWPRKMRFLQSGDVSALFSIHCPSACIHYISSSRLESDRNAMKLSLSKVVNSARLGVINNLGRSGDKVLDFPGCLLYTKTGSPPHLTNDTLQTIEGVPPVAHITLSSLAEHQEVLEEFKDGIAKFAGIPDAVLYCSINDPVTKDPSGYNTNKSVSVWGGGGRLELTSQKFVSAQRALRPDWFQCLSDGEVMPTGCSKKRAKKSVDRSLVFLDECLQLLGDNERLAQSVLIGAIEGGDVLEERLRSARETAKRPVGGFLLDGFQGVAMSNETKLSLISSITAELPEDKIRVIHGMGRPDEVLECIERGVDLFDSAFPYEVTERGCALSFNHCYDPDPETAGGIHRTDSLSARGSHVLRKGETSEEESNGDTATHPDDPEIDWTGMTPFEICLKEKRFREDFRPLLQNCTCYCCRNHTRAYVHHLLASKELLAGILLMIHNFQLYFSFFRSARGALRDGKLGVLREIIRSQTV</sequence>
<dbReference type="GO" id="GO:0006400">
    <property type="term" value="P:tRNA modification"/>
    <property type="evidence" value="ECO:0007669"/>
    <property type="project" value="InterPro"/>
</dbReference>
<feature type="binding site" evidence="5">
    <location>
        <position position="417"/>
    </location>
    <ligand>
        <name>Zn(2+)</name>
        <dbReference type="ChEBI" id="CHEBI:29105"/>
    </ligand>
</feature>
<keyword evidence="1 5" id="KW-0963">Cytoplasm</keyword>
<dbReference type="GO" id="GO:0005741">
    <property type="term" value="C:mitochondrial outer membrane"/>
    <property type="evidence" value="ECO:0007669"/>
    <property type="project" value="UniProtKB-SubCell"/>
</dbReference>
<dbReference type="NCBIfam" id="TIGR00449">
    <property type="entry name" value="tgt_general"/>
    <property type="match status" value="2"/>
</dbReference>
<keyword evidence="5" id="KW-0496">Mitochondrion</keyword>
<feature type="binding site" evidence="5">
    <location>
        <position position="414"/>
    </location>
    <ligand>
        <name>Zn(2+)</name>
        <dbReference type="ChEBI" id="CHEBI:29105"/>
    </ligand>
</feature>
<feature type="region of interest" description="Disordered" evidence="6">
    <location>
        <begin position="355"/>
        <end position="384"/>
    </location>
</feature>
<evidence type="ECO:0000256" key="6">
    <source>
        <dbReference type="SAM" id="MobiDB-lite"/>
    </source>
</evidence>
<dbReference type="SUPFAM" id="SSF51713">
    <property type="entry name" value="tRNA-guanine transglycosylase"/>
    <property type="match status" value="1"/>
</dbReference>
<comment type="subunit">
    <text evidence="5">Heterodimer of a catalytic subunit QTRT1 and an accessory subunit QTRT2.</text>
</comment>
<evidence type="ECO:0000256" key="2">
    <source>
        <dbReference type="ARBA" id="ARBA00022694"/>
    </source>
</evidence>
<dbReference type="InterPro" id="IPR050852">
    <property type="entry name" value="Queuine_tRNA-ribosyltrfase"/>
</dbReference>
<feature type="domain" description="tRNA-guanine(15) transglycosylase-like" evidence="7">
    <location>
        <begin position="58"/>
        <end position="469"/>
    </location>
</feature>
<dbReference type="OrthoDB" id="27601at2759"/>
<dbReference type="PANTHER" id="PTHR46064:SF1">
    <property type="entry name" value="QUEUINE TRNA-RIBOSYLTRANSFERASE ACCESSORY SUBUNIT 2"/>
    <property type="match status" value="1"/>
</dbReference>
<evidence type="ECO:0000256" key="1">
    <source>
        <dbReference type="ARBA" id="ARBA00022490"/>
    </source>
</evidence>
<keyword evidence="3 5" id="KW-0479">Metal-binding</keyword>
<name>A0A8C5QL71_9ANUR</name>
<evidence type="ECO:0000256" key="5">
    <source>
        <dbReference type="HAMAP-Rule" id="MF_03043"/>
    </source>
</evidence>
<evidence type="ECO:0000313" key="9">
    <source>
        <dbReference type="Proteomes" id="UP000694569"/>
    </source>
</evidence>
<comment type="function">
    <text evidence="5">Non-catalytic subunit of the queuine tRNA-ribosyltransferase (TGT) that catalyzes the base-exchange of a guanine (G) residue with queuine (Q) at position 34 (anticodon wobble position) in tRNAs with GU(N) anticodons (tRNA-Asp, -Asn, -His and -Tyr), resulting in the hypermodified nucleoside queuosine (7-(((4,5-cis-dihydroxy-2-cyclopenten-1-yl)amino)methyl)-7-deazaguanosine).</text>
</comment>
<evidence type="ECO:0000259" key="7">
    <source>
        <dbReference type="Pfam" id="PF01702"/>
    </source>
</evidence>
<evidence type="ECO:0000256" key="4">
    <source>
        <dbReference type="ARBA" id="ARBA00022833"/>
    </source>
</evidence>
<comment type="cofactor">
    <cofactor evidence="5">
        <name>Zn(2+)</name>
        <dbReference type="ChEBI" id="CHEBI:29105"/>
    </cofactor>
    <text evidence="5">Binds 1 zinc ion per subunit.</text>
</comment>
<dbReference type="AlphaFoldDB" id="A0A8C5QL71"/>
<evidence type="ECO:0000256" key="3">
    <source>
        <dbReference type="ARBA" id="ARBA00022723"/>
    </source>
</evidence>
<feature type="binding site" evidence="5">
    <location>
        <position position="443"/>
    </location>
    <ligand>
        <name>Zn(2+)</name>
        <dbReference type="ChEBI" id="CHEBI:29105"/>
    </ligand>
</feature>
<dbReference type="InterPro" id="IPR002616">
    <property type="entry name" value="tRNA_ribo_trans-like"/>
</dbReference>
<dbReference type="InterPro" id="IPR028592">
    <property type="entry name" value="QTRTD1"/>
</dbReference>
<keyword evidence="9" id="KW-1185">Reference proteome</keyword>
<keyword evidence="5" id="KW-0472">Membrane</keyword>
<dbReference type="Pfam" id="PF01702">
    <property type="entry name" value="TGT"/>
    <property type="match status" value="1"/>
</dbReference>
<organism evidence="8 9">
    <name type="scientific">Leptobrachium leishanense</name>
    <name type="common">Leishan spiny toad</name>
    <dbReference type="NCBI Taxonomy" id="445787"/>
    <lineage>
        <taxon>Eukaryota</taxon>
        <taxon>Metazoa</taxon>
        <taxon>Chordata</taxon>
        <taxon>Craniata</taxon>
        <taxon>Vertebrata</taxon>
        <taxon>Euteleostomi</taxon>
        <taxon>Amphibia</taxon>
        <taxon>Batrachia</taxon>
        <taxon>Anura</taxon>
        <taxon>Pelobatoidea</taxon>
        <taxon>Megophryidae</taxon>
        <taxon>Leptobrachium</taxon>
    </lineage>
</organism>
<protein>
    <recommendedName>
        <fullName evidence="5">Queuine tRNA-ribosyltransferase accessory subunit 2</fullName>
    </recommendedName>
    <alternativeName>
        <fullName evidence="5">Queuine tRNA-ribosyltransferase domain-containing protein 1</fullName>
    </alternativeName>
</protein>
<reference evidence="8" key="1">
    <citation type="submission" date="2025-08" db="UniProtKB">
        <authorList>
            <consortium name="Ensembl"/>
        </authorList>
    </citation>
    <scope>IDENTIFICATION</scope>
</reference>
<evidence type="ECO:0000313" key="8">
    <source>
        <dbReference type="Ensembl" id="ENSLLEP00000039359.1"/>
    </source>
</evidence>
<dbReference type="HAMAP" id="MF_03043">
    <property type="entry name" value="QTRT2"/>
    <property type="match status" value="1"/>
</dbReference>
<dbReference type="GeneTree" id="ENSGT00530000063679"/>
<dbReference type="GO" id="GO:0046872">
    <property type="term" value="F:metal ion binding"/>
    <property type="evidence" value="ECO:0007669"/>
    <property type="project" value="UniProtKB-KW"/>
</dbReference>
<accession>A0A8C5QL71</accession>
<comment type="subcellular location">
    <subcellularLocation>
        <location evidence="5">Cytoplasm</location>
    </subcellularLocation>
    <subcellularLocation>
        <location evidence="5">Mitochondrion outer membrane</location>
        <topology evidence="5">Peripheral membrane protein</topology>
        <orientation evidence="5">Cytoplasmic side</orientation>
    </subcellularLocation>
    <text evidence="5">May associate with the mitochondrion outer membrane.</text>
</comment>
<feature type="binding site" evidence="5">
    <location>
        <position position="412"/>
    </location>
    <ligand>
        <name>Zn(2+)</name>
        <dbReference type="ChEBI" id="CHEBI:29105"/>
    </ligand>
</feature>
<keyword evidence="4 5" id="KW-0862">Zinc</keyword>
<dbReference type="GO" id="GO:0008479">
    <property type="term" value="F:tRNA-guanosine(34) queuine transglycosylase activity"/>
    <property type="evidence" value="ECO:0007669"/>
    <property type="project" value="UniProtKB-UniRule"/>
</dbReference>
<reference evidence="8" key="2">
    <citation type="submission" date="2025-09" db="UniProtKB">
        <authorList>
            <consortium name="Ensembl"/>
        </authorList>
    </citation>
    <scope>IDENTIFICATION</scope>
</reference>
<keyword evidence="2 5" id="KW-0819">tRNA processing</keyword>
<dbReference type="InterPro" id="IPR036511">
    <property type="entry name" value="TGT-like_sf"/>
</dbReference>
<comment type="similarity">
    <text evidence="5">Belongs to the queuine tRNA-ribosyltransferase family. QTRT2 subfamily.</text>
</comment>
<dbReference type="Proteomes" id="UP000694569">
    <property type="component" value="Unplaced"/>
</dbReference>
<keyword evidence="5" id="KW-1000">Mitochondrion outer membrane</keyword>
<dbReference type="PANTHER" id="PTHR46064">
    <property type="entry name" value="QUEUINE TRNA-RIBOSYLTRANSFERASE ACCESSORY SUBUNIT 2"/>
    <property type="match status" value="1"/>
</dbReference>
<dbReference type="Ensembl" id="ENSLLET00000040945.1">
    <property type="protein sequence ID" value="ENSLLEP00000039359.1"/>
    <property type="gene ID" value="ENSLLEG00000025022.1"/>
</dbReference>
<proteinExistence type="inferred from homology"/>